<dbReference type="SUPFAM" id="SSF51905">
    <property type="entry name" value="FAD/NAD(P)-binding domain"/>
    <property type="match status" value="1"/>
</dbReference>
<keyword evidence="9" id="KW-0520">NAD</keyword>
<dbReference type="Gene3D" id="3.50.50.60">
    <property type="entry name" value="FAD/NAD(P)-binding domain"/>
    <property type="match status" value="3"/>
</dbReference>
<dbReference type="Pfam" id="PF02852">
    <property type="entry name" value="Pyr_redox_dim"/>
    <property type="match status" value="1"/>
</dbReference>
<evidence type="ECO:0000256" key="7">
    <source>
        <dbReference type="ARBA" id="ARBA00023284"/>
    </source>
</evidence>
<comment type="similarity">
    <text evidence="1 11">Belongs to the class-I pyridine nucleotide-disulfide oxidoreductase family.</text>
</comment>
<dbReference type="PRINTS" id="PR00411">
    <property type="entry name" value="PNDRDTASEI"/>
</dbReference>
<dbReference type="GO" id="GO:0050660">
    <property type="term" value="F:flavin adenine dinucleotide binding"/>
    <property type="evidence" value="ECO:0007669"/>
    <property type="project" value="TreeGrafter"/>
</dbReference>
<evidence type="ECO:0000256" key="10">
    <source>
        <dbReference type="PIRSR" id="PIRSR000350-4"/>
    </source>
</evidence>
<feature type="binding site" evidence="9">
    <location>
        <position position="59"/>
    </location>
    <ligand>
        <name>FAD</name>
        <dbReference type="ChEBI" id="CHEBI:57692"/>
    </ligand>
</feature>
<feature type="binding site" evidence="9">
    <location>
        <begin position="133"/>
        <end position="135"/>
    </location>
    <ligand>
        <name>FAD</name>
        <dbReference type="ChEBI" id="CHEBI:57692"/>
    </ligand>
</feature>
<evidence type="ECO:0000256" key="1">
    <source>
        <dbReference type="ARBA" id="ARBA00007532"/>
    </source>
</evidence>
<keyword evidence="5 11" id="KW-0560">Oxidoreductase</keyword>
<keyword evidence="7 11" id="KW-0676">Redox-active center</keyword>
<feature type="binding site" evidence="9">
    <location>
        <position position="300"/>
    </location>
    <ligand>
        <name>FAD</name>
        <dbReference type="ChEBI" id="CHEBI:57692"/>
    </ligand>
</feature>
<sequence>MPISPATTSHVDVLIIGFGKAGKTLAGLMASAGKRVALVEQDAAMFGGTCINIGCVPTKTLLHDAEVGTAYPAAVERKNGLRAKMNAANLAMVEKPGAMVIVAHAEFVGERHVRLSAGEESFDMTADQVIIGTGSTPTIPAITGVKPDPRILTSTDLIATPSLPPRLAILGAGYIALELANMYAHFGSEVTVYNRRSTILAAEDEKTRDAVATVLADSGVTFLHDTEIERVDLPHDQAAALTIHAGGSARVADALLIATGRSPNIDGLGLDAAGVEVEDGAIRVDDFLRTSAEGVWAVGDVNGGPQHTYISFDDHRIVADQILRDKGESGRSLANRGPIPSTTFITPPLSRVGLTAAEARARADKEGWDVAVATKDVADIAAMPRPKAVGDPRGFMQFVVDKTSGQILGATLFHVDSQEVINLVSMAMKHKIPYTELRDAIYTHPSSSEGINEVLKMVDA</sequence>
<dbReference type="InterPro" id="IPR036188">
    <property type="entry name" value="FAD/NAD-bd_sf"/>
</dbReference>
<dbReference type="SUPFAM" id="SSF55424">
    <property type="entry name" value="FAD/NAD-linked reductases, dimerisation (C-terminal) domain"/>
    <property type="match status" value="1"/>
</dbReference>
<name>A0A7M1QU76_9ACTO</name>
<gene>
    <name evidence="14" type="ORF">INS88_08870</name>
</gene>
<feature type="domain" description="Pyridine nucleotide-disulphide oxidoreductase dimerisation" evidence="12">
    <location>
        <begin position="339"/>
        <end position="453"/>
    </location>
</feature>
<feature type="disulfide bond" description="Redox-active" evidence="10">
    <location>
        <begin position="50"/>
        <end position="55"/>
    </location>
</feature>
<dbReference type="InterPro" id="IPR012999">
    <property type="entry name" value="Pyr_OxRdtase_I_AS"/>
</dbReference>
<evidence type="ECO:0000256" key="2">
    <source>
        <dbReference type="ARBA" id="ARBA00022630"/>
    </source>
</evidence>
<dbReference type="EMBL" id="CP063213">
    <property type="protein sequence ID" value="QOR45361.1"/>
    <property type="molecule type" value="Genomic_DNA"/>
</dbReference>
<evidence type="ECO:0000256" key="6">
    <source>
        <dbReference type="ARBA" id="ARBA00023157"/>
    </source>
</evidence>
<evidence type="ECO:0000256" key="9">
    <source>
        <dbReference type="PIRSR" id="PIRSR000350-3"/>
    </source>
</evidence>
<proteinExistence type="inferred from homology"/>
<reference evidence="14 15" key="1">
    <citation type="submission" date="2020-10" db="EMBL/GenBank/DDBJ databases">
        <title>Trueperella pecoris sp. nov. isolated from bovine and porcine specimens.</title>
        <authorList>
            <person name="Schoenecker L."/>
            <person name="Schnydrig P."/>
            <person name="Brodard I."/>
            <person name="Thomann A."/>
            <person name="Hemphill A."/>
            <person name="Rodriguez-Campos S."/>
            <person name="Perreten V."/>
            <person name="Jores J."/>
            <person name="Kittl S."/>
        </authorList>
    </citation>
    <scope>NUCLEOTIDE SEQUENCE [LARGE SCALE GENOMIC DNA]</scope>
    <source>
        <strain evidence="14 15">15A0121</strain>
    </source>
</reference>
<evidence type="ECO:0000259" key="12">
    <source>
        <dbReference type="Pfam" id="PF02852"/>
    </source>
</evidence>
<evidence type="ECO:0000256" key="8">
    <source>
        <dbReference type="PIRSR" id="PIRSR000350-2"/>
    </source>
</evidence>
<dbReference type="GO" id="GO:0003955">
    <property type="term" value="F:NAD(P)H dehydrogenase (quinone) activity"/>
    <property type="evidence" value="ECO:0007669"/>
    <property type="project" value="TreeGrafter"/>
</dbReference>
<dbReference type="Pfam" id="PF07992">
    <property type="entry name" value="Pyr_redox_2"/>
    <property type="match status" value="1"/>
</dbReference>
<evidence type="ECO:0000256" key="4">
    <source>
        <dbReference type="ARBA" id="ARBA00022857"/>
    </source>
</evidence>
<feature type="binding site" evidence="9">
    <location>
        <position position="260"/>
    </location>
    <ligand>
        <name>NAD(+)</name>
        <dbReference type="ChEBI" id="CHEBI:57540"/>
    </ligand>
</feature>
<evidence type="ECO:0000256" key="3">
    <source>
        <dbReference type="ARBA" id="ARBA00022827"/>
    </source>
</evidence>
<evidence type="ECO:0000256" key="5">
    <source>
        <dbReference type="ARBA" id="ARBA00023002"/>
    </source>
</evidence>
<evidence type="ECO:0000313" key="14">
    <source>
        <dbReference type="EMBL" id="QOR45361.1"/>
    </source>
</evidence>
<comment type="cofactor">
    <cofactor evidence="9">
        <name>FAD</name>
        <dbReference type="ChEBI" id="CHEBI:57692"/>
    </cofactor>
    <text evidence="9">Binds 1 FAD per subunit.</text>
</comment>
<keyword evidence="9" id="KW-0547">Nucleotide-binding</keyword>
<accession>A0A8A5U4H4</accession>
<feature type="active site" description="Proton acceptor" evidence="8">
    <location>
        <position position="444"/>
    </location>
</feature>
<dbReference type="PROSITE" id="PS00076">
    <property type="entry name" value="PYRIDINE_REDOX_1"/>
    <property type="match status" value="1"/>
</dbReference>
<feature type="binding site" evidence="9">
    <location>
        <begin position="171"/>
        <end position="178"/>
    </location>
    <ligand>
        <name>NAD(+)</name>
        <dbReference type="ChEBI" id="CHEBI:57540"/>
    </ligand>
</feature>
<dbReference type="PANTHER" id="PTHR43014">
    <property type="entry name" value="MERCURIC REDUCTASE"/>
    <property type="match status" value="1"/>
</dbReference>
<dbReference type="InterPro" id="IPR001100">
    <property type="entry name" value="Pyr_nuc-diS_OxRdtase"/>
</dbReference>
<dbReference type="PANTHER" id="PTHR43014:SF4">
    <property type="entry name" value="PYRIDINE NUCLEOTIDE-DISULFIDE OXIDOREDUCTASE RCLA-RELATED"/>
    <property type="match status" value="1"/>
</dbReference>
<dbReference type="InterPro" id="IPR016156">
    <property type="entry name" value="FAD/NAD-linked_Rdtase_dimer_sf"/>
</dbReference>
<evidence type="ECO:0000259" key="13">
    <source>
        <dbReference type="Pfam" id="PF07992"/>
    </source>
</evidence>
<keyword evidence="4" id="KW-0521">NADP</keyword>
<protein>
    <submittedName>
        <fullName evidence="14">FAD-dependent oxidoreductase</fullName>
    </submittedName>
</protein>
<keyword evidence="2 11" id="KW-0285">Flavoprotein</keyword>
<dbReference type="Proteomes" id="UP000595053">
    <property type="component" value="Chromosome"/>
</dbReference>
<dbReference type="GO" id="GO:0016668">
    <property type="term" value="F:oxidoreductase activity, acting on a sulfur group of donors, NAD(P) as acceptor"/>
    <property type="evidence" value="ECO:0007669"/>
    <property type="project" value="InterPro"/>
</dbReference>
<dbReference type="PRINTS" id="PR00368">
    <property type="entry name" value="FADPNR"/>
</dbReference>
<keyword evidence="15" id="KW-1185">Reference proteome</keyword>
<evidence type="ECO:0000313" key="15">
    <source>
        <dbReference type="Proteomes" id="UP000595053"/>
    </source>
</evidence>
<dbReference type="RefSeq" id="WP_193326898.1">
    <property type="nucleotide sequence ID" value="NZ_CP053291.1"/>
</dbReference>
<keyword evidence="6" id="KW-1015">Disulfide bond</keyword>
<keyword evidence="3 9" id="KW-0274">FAD</keyword>
<accession>A0A7M1QU76</accession>
<dbReference type="InterPro" id="IPR004099">
    <property type="entry name" value="Pyr_nucl-diS_OxRdtase_dimer"/>
</dbReference>
<dbReference type="PIRSF" id="PIRSF000350">
    <property type="entry name" value="Mercury_reductase_MerA"/>
    <property type="match status" value="1"/>
</dbReference>
<dbReference type="AlphaFoldDB" id="A0A7M1QU76"/>
<feature type="domain" description="FAD/NAD(P)-binding" evidence="13">
    <location>
        <begin position="12"/>
        <end position="310"/>
    </location>
</feature>
<dbReference type="Gene3D" id="3.30.390.30">
    <property type="match status" value="1"/>
</dbReference>
<dbReference type="InterPro" id="IPR023753">
    <property type="entry name" value="FAD/NAD-binding_dom"/>
</dbReference>
<evidence type="ECO:0000256" key="11">
    <source>
        <dbReference type="RuleBase" id="RU003691"/>
    </source>
</evidence>
<organism evidence="14 15">
    <name type="scientific">Trueperella pecoris</name>
    <dbReference type="NCBI Taxonomy" id="2733571"/>
    <lineage>
        <taxon>Bacteria</taxon>
        <taxon>Bacillati</taxon>
        <taxon>Actinomycetota</taxon>
        <taxon>Actinomycetes</taxon>
        <taxon>Actinomycetales</taxon>
        <taxon>Actinomycetaceae</taxon>
        <taxon>Trueperella</taxon>
    </lineage>
</organism>